<name>A0AA38CTT0_9MICO</name>
<comment type="caution">
    <text evidence="1">The sequence shown here is derived from an EMBL/GenBank/DDBJ whole genome shotgun (WGS) entry which is preliminary data.</text>
</comment>
<reference evidence="1" key="2">
    <citation type="submission" date="2023-02" db="EMBL/GenBank/DDBJ databases">
        <authorList>
            <person name="Sun Q."/>
            <person name="Mori K."/>
        </authorList>
    </citation>
    <scope>NUCLEOTIDE SEQUENCE</scope>
    <source>
        <strain evidence="1">NBRC 112290</strain>
    </source>
</reference>
<gene>
    <name evidence="1" type="ORF">GCM10025875_15920</name>
</gene>
<sequence length="109" mass="11739">MVSLPAILTPHAVTVRRLTGEGAHGPVHAGPVTLRRVRVEATTRLVRDRTGAETTSTARLFTRPEHGPVPPGSLVLLDEGTALERWATVISAAHQYTPPAPEHYDHALT</sequence>
<evidence type="ECO:0000313" key="2">
    <source>
        <dbReference type="Proteomes" id="UP001157161"/>
    </source>
</evidence>
<keyword evidence="2" id="KW-1185">Reference proteome</keyword>
<reference evidence="1" key="1">
    <citation type="journal article" date="2014" name="Int. J. Syst. Evol. Microbiol.">
        <title>Complete genome sequence of Corynebacterium casei LMG S-19264T (=DSM 44701T), isolated from a smear-ripened cheese.</title>
        <authorList>
            <consortium name="US DOE Joint Genome Institute (JGI-PGF)"/>
            <person name="Walter F."/>
            <person name="Albersmeier A."/>
            <person name="Kalinowski J."/>
            <person name="Ruckert C."/>
        </authorList>
    </citation>
    <scope>NUCLEOTIDE SEQUENCE</scope>
    <source>
        <strain evidence="1">NBRC 112290</strain>
    </source>
</reference>
<evidence type="ECO:0000313" key="1">
    <source>
        <dbReference type="EMBL" id="GMA31600.1"/>
    </source>
</evidence>
<protein>
    <submittedName>
        <fullName evidence="1">Uncharacterized protein</fullName>
    </submittedName>
</protein>
<dbReference type="AlphaFoldDB" id="A0AA38CTT0"/>
<dbReference type="EMBL" id="BSUM01000001">
    <property type="protein sequence ID" value="GMA31600.1"/>
    <property type="molecule type" value="Genomic_DNA"/>
</dbReference>
<organism evidence="1 2">
    <name type="scientific">Litorihabitans aurantiacus</name>
    <dbReference type="NCBI Taxonomy" id="1930061"/>
    <lineage>
        <taxon>Bacteria</taxon>
        <taxon>Bacillati</taxon>
        <taxon>Actinomycetota</taxon>
        <taxon>Actinomycetes</taxon>
        <taxon>Micrococcales</taxon>
        <taxon>Beutenbergiaceae</taxon>
        <taxon>Litorihabitans</taxon>
    </lineage>
</organism>
<accession>A0AA38CTT0</accession>
<dbReference type="Proteomes" id="UP001157161">
    <property type="component" value="Unassembled WGS sequence"/>
</dbReference>
<proteinExistence type="predicted"/>